<accession>A0A1Y3TXX3</accession>
<feature type="transmembrane region" description="Helical" evidence="7">
    <location>
        <begin position="138"/>
        <end position="159"/>
    </location>
</feature>
<keyword evidence="4 7" id="KW-0812">Transmembrane</keyword>
<feature type="transmembrane region" description="Helical" evidence="7">
    <location>
        <begin position="389"/>
        <end position="409"/>
    </location>
</feature>
<dbReference type="RefSeq" id="WP_087989798.1">
    <property type="nucleotide sequence ID" value="NZ_CAMOBE010000027.1"/>
</dbReference>
<evidence type="ECO:0000256" key="6">
    <source>
        <dbReference type="ARBA" id="ARBA00023136"/>
    </source>
</evidence>
<sequence length="429" mass="46821">MEKKSLKLPITLLVLGACWSIVYIIPFIQYIWYDPFQQFMNATNTQMGLLITIYGFGNVFGAPIGGWIADRFNYKYIYVGSVLLNGIFTLIFVMYPTYFMAVLMWIGFAIASLLMNYPTHIKMIRDLTTDENQGKIFGMNETCIGIFNIVFNAVMMVFYMKFMEGVAGLKAAMISIAVLSFVLTGIAMIVLDNPKEKIAAERAKKAAEAKVKKKTNVVADFLMIMKQPATWLVAISIFAVYSFLTTLTYFTPYFTDVLGVAVTFSGGVAILRQHGMTLLGAPIGGILTDKVGSPSKVLLGVYAIGILGLGYLLVADAGVAAQLLIALTLIMSAAVYIGRGAYYATITEAGVSRNLTASTIGIAAAVGFSPDLFQFTLFGYWLDTLGTQAYTYMFIFQAVVLVIGALAALKILHIKKKNSQNVCAVAEAE</sequence>
<evidence type="ECO:0000256" key="5">
    <source>
        <dbReference type="ARBA" id="ARBA00022989"/>
    </source>
</evidence>
<proteinExistence type="predicted"/>
<evidence type="ECO:0000313" key="9">
    <source>
        <dbReference type="EMBL" id="OUN41281.1"/>
    </source>
</evidence>
<dbReference type="CDD" id="cd06174">
    <property type="entry name" value="MFS"/>
    <property type="match status" value="1"/>
</dbReference>
<feature type="transmembrane region" description="Helical" evidence="7">
    <location>
        <begin position="171"/>
        <end position="191"/>
    </location>
</feature>
<evidence type="ECO:0000313" key="10">
    <source>
        <dbReference type="Proteomes" id="UP000195455"/>
    </source>
</evidence>
<comment type="caution">
    <text evidence="9">The sequence shown here is derived from an EMBL/GenBank/DDBJ whole genome shotgun (WGS) entry which is preliminary data.</text>
</comment>
<feature type="transmembrane region" description="Helical" evidence="7">
    <location>
        <begin position="45"/>
        <end position="69"/>
    </location>
</feature>
<reference evidence="10" key="1">
    <citation type="submission" date="2017-04" db="EMBL/GenBank/DDBJ databases">
        <title>Function of individual gut microbiota members based on whole genome sequencing of pure cultures obtained from chicken caecum.</title>
        <authorList>
            <person name="Medvecky M."/>
            <person name="Cejkova D."/>
            <person name="Polansky O."/>
            <person name="Karasova D."/>
            <person name="Kubasova T."/>
            <person name="Cizek A."/>
            <person name="Rychlik I."/>
        </authorList>
    </citation>
    <scope>NUCLEOTIDE SEQUENCE [LARGE SCALE GENOMIC DNA]</scope>
    <source>
        <strain evidence="10">An75</strain>
    </source>
</reference>
<gene>
    <name evidence="9" type="ORF">B5G26_12020</name>
</gene>
<dbReference type="Proteomes" id="UP000195455">
    <property type="component" value="Unassembled WGS sequence"/>
</dbReference>
<dbReference type="PROSITE" id="PS50850">
    <property type="entry name" value="MFS"/>
    <property type="match status" value="1"/>
</dbReference>
<dbReference type="SUPFAM" id="SSF103473">
    <property type="entry name" value="MFS general substrate transporter"/>
    <property type="match status" value="1"/>
</dbReference>
<evidence type="ECO:0000259" key="8">
    <source>
        <dbReference type="PROSITE" id="PS50850"/>
    </source>
</evidence>
<feature type="domain" description="Major facilitator superfamily (MFS) profile" evidence="8">
    <location>
        <begin position="4"/>
        <end position="416"/>
    </location>
</feature>
<evidence type="ECO:0000256" key="7">
    <source>
        <dbReference type="SAM" id="Phobius"/>
    </source>
</evidence>
<dbReference type="EMBL" id="NFHM01000020">
    <property type="protein sequence ID" value="OUN41281.1"/>
    <property type="molecule type" value="Genomic_DNA"/>
</dbReference>
<feature type="transmembrane region" description="Helical" evidence="7">
    <location>
        <begin position="12"/>
        <end position="33"/>
    </location>
</feature>
<dbReference type="PROSITE" id="PS51257">
    <property type="entry name" value="PROKAR_LIPOPROTEIN"/>
    <property type="match status" value="1"/>
</dbReference>
<protein>
    <recommendedName>
        <fullName evidence="8">Major facilitator superfamily (MFS) profile domain-containing protein</fullName>
    </recommendedName>
</protein>
<evidence type="ECO:0000256" key="4">
    <source>
        <dbReference type="ARBA" id="ARBA00022692"/>
    </source>
</evidence>
<dbReference type="AlphaFoldDB" id="A0A1Y3TXX3"/>
<keyword evidence="3" id="KW-1003">Cell membrane</keyword>
<feature type="transmembrane region" description="Helical" evidence="7">
    <location>
        <begin position="297"/>
        <end position="314"/>
    </location>
</feature>
<name>A0A1Y3TXX3_9FIRM</name>
<keyword evidence="5 7" id="KW-1133">Transmembrane helix</keyword>
<feature type="transmembrane region" description="Helical" evidence="7">
    <location>
        <begin position="76"/>
        <end position="93"/>
    </location>
</feature>
<feature type="transmembrane region" description="Helical" evidence="7">
    <location>
        <begin position="320"/>
        <end position="338"/>
    </location>
</feature>
<dbReference type="GO" id="GO:0005886">
    <property type="term" value="C:plasma membrane"/>
    <property type="evidence" value="ECO:0007669"/>
    <property type="project" value="UniProtKB-SubCell"/>
</dbReference>
<dbReference type="PANTHER" id="PTHR43124:SF3">
    <property type="entry name" value="CHLORAMPHENICOL EFFLUX PUMP RV0191"/>
    <property type="match status" value="1"/>
</dbReference>
<dbReference type="InterPro" id="IPR036259">
    <property type="entry name" value="MFS_trans_sf"/>
</dbReference>
<dbReference type="InterPro" id="IPR011701">
    <property type="entry name" value="MFS"/>
</dbReference>
<dbReference type="Pfam" id="PF07690">
    <property type="entry name" value="MFS_1"/>
    <property type="match status" value="1"/>
</dbReference>
<dbReference type="GO" id="GO:0022857">
    <property type="term" value="F:transmembrane transporter activity"/>
    <property type="evidence" value="ECO:0007669"/>
    <property type="project" value="InterPro"/>
</dbReference>
<evidence type="ECO:0000256" key="2">
    <source>
        <dbReference type="ARBA" id="ARBA00022448"/>
    </source>
</evidence>
<organism evidence="9 10">
    <name type="scientific">Anaerotignum lactatifermentans</name>
    <dbReference type="NCBI Taxonomy" id="160404"/>
    <lineage>
        <taxon>Bacteria</taxon>
        <taxon>Bacillati</taxon>
        <taxon>Bacillota</taxon>
        <taxon>Clostridia</taxon>
        <taxon>Lachnospirales</taxon>
        <taxon>Anaerotignaceae</taxon>
        <taxon>Anaerotignum</taxon>
    </lineage>
</organism>
<dbReference type="Gene3D" id="1.20.1250.20">
    <property type="entry name" value="MFS general substrate transporter like domains"/>
    <property type="match status" value="1"/>
</dbReference>
<keyword evidence="2" id="KW-0813">Transport</keyword>
<feature type="transmembrane region" description="Helical" evidence="7">
    <location>
        <begin position="99"/>
        <end position="117"/>
    </location>
</feature>
<keyword evidence="6 7" id="KW-0472">Membrane</keyword>
<dbReference type="InterPro" id="IPR020846">
    <property type="entry name" value="MFS_dom"/>
</dbReference>
<evidence type="ECO:0000256" key="1">
    <source>
        <dbReference type="ARBA" id="ARBA00004651"/>
    </source>
</evidence>
<comment type="subcellular location">
    <subcellularLocation>
        <location evidence="1">Cell membrane</location>
        <topology evidence="1">Multi-pass membrane protein</topology>
    </subcellularLocation>
</comment>
<dbReference type="GeneID" id="78177297"/>
<dbReference type="InterPro" id="IPR050189">
    <property type="entry name" value="MFS_Efflux_Transporters"/>
</dbReference>
<evidence type="ECO:0000256" key="3">
    <source>
        <dbReference type="ARBA" id="ARBA00022475"/>
    </source>
</evidence>
<feature type="transmembrane region" description="Helical" evidence="7">
    <location>
        <begin position="229"/>
        <end position="247"/>
    </location>
</feature>
<dbReference type="PANTHER" id="PTHR43124">
    <property type="entry name" value="PURINE EFFLUX PUMP PBUE"/>
    <property type="match status" value="1"/>
</dbReference>